<organism evidence="1">
    <name type="scientific">Paenibacillus sp. BIHB 4019</name>
    <dbReference type="NCBI Taxonomy" id="1870819"/>
    <lineage>
        <taxon>Bacteria</taxon>
        <taxon>Bacillati</taxon>
        <taxon>Bacillota</taxon>
        <taxon>Bacilli</taxon>
        <taxon>Bacillales</taxon>
        <taxon>Paenibacillaceae</taxon>
        <taxon>Paenibacillus</taxon>
    </lineage>
</organism>
<evidence type="ECO:0000313" key="1">
    <source>
        <dbReference type="EMBL" id="ANY65787.1"/>
    </source>
</evidence>
<reference evidence="1" key="1">
    <citation type="submission" date="2016-08" db="EMBL/GenBank/DDBJ databases">
        <title>Complete Genome Seqeunce of Paenibacillus sp. BIHB 4019 from tea rhizoplane.</title>
        <authorList>
            <person name="Thakur R."/>
            <person name="Swarnkar M.K."/>
            <person name="Gulati A."/>
        </authorList>
    </citation>
    <scope>NUCLEOTIDE SEQUENCE [LARGE SCALE GENOMIC DNA]</scope>
    <source>
        <strain evidence="1">BIHB4019</strain>
    </source>
</reference>
<dbReference type="EMBL" id="CP016808">
    <property type="protein sequence ID" value="ANY65787.1"/>
    <property type="molecule type" value="Genomic_DNA"/>
</dbReference>
<name>A0A1B2DDJ4_9BACL</name>
<sequence>MGWEYGIKTTNPSILPELVARLADAIHVTEPYRIERYENGFALLQDDPSWPKILQVSIETAAGLEDMTDGEAYVYCLFHIRGELAAGWLKHMERETKAQRYAGRLEWFEL</sequence>
<accession>A0A1B2DDJ4</accession>
<dbReference type="AlphaFoldDB" id="A0A1B2DDJ4"/>
<protein>
    <submittedName>
        <fullName evidence="1">Uncharacterized protein</fullName>
    </submittedName>
</protein>
<gene>
    <name evidence="1" type="ORF">BBD42_04380</name>
</gene>
<proteinExistence type="predicted"/>
<dbReference type="RefSeq" id="WP_099517169.1">
    <property type="nucleotide sequence ID" value="NZ_CP016808.1"/>
</dbReference>